<feature type="signal peptide" evidence="1">
    <location>
        <begin position="1"/>
        <end position="26"/>
    </location>
</feature>
<dbReference type="Proteomes" id="UP000094172">
    <property type="component" value="Unassembled WGS sequence"/>
</dbReference>
<gene>
    <name evidence="2" type="ORF">AUC70_09195</name>
</gene>
<proteinExistence type="predicted"/>
<evidence type="ECO:0000256" key="1">
    <source>
        <dbReference type="SAM" id="SignalP"/>
    </source>
</evidence>
<reference evidence="2 3" key="1">
    <citation type="journal article" date="2016" name="Environ. Microbiol.">
        <title>New Methyloceanibacter diversity from North Sea sediments includes methanotroph containing solely the soluble methane monooxygenase.</title>
        <authorList>
            <person name="Vekeman B."/>
            <person name="Kerckhof F.M."/>
            <person name="Cremers G."/>
            <person name="de Vos P."/>
            <person name="Vandamme P."/>
            <person name="Boon N."/>
            <person name="Op den Camp H.J."/>
            <person name="Heylen K."/>
        </authorList>
    </citation>
    <scope>NUCLEOTIDE SEQUENCE [LARGE SCALE GENOMIC DNA]</scope>
    <source>
        <strain evidence="2 3">R-67176</strain>
    </source>
</reference>
<evidence type="ECO:0000313" key="2">
    <source>
        <dbReference type="EMBL" id="ODR93810.1"/>
    </source>
</evidence>
<protein>
    <submittedName>
        <fullName evidence="2">Uncharacterized protein</fullName>
    </submittedName>
</protein>
<accession>A0A1E3VJU3</accession>
<comment type="caution">
    <text evidence="2">The sequence shown here is derived from an EMBL/GenBank/DDBJ whole genome shotgun (WGS) entry which is preliminary data.</text>
</comment>
<keyword evidence="1" id="KW-0732">Signal</keyword>
<evidence type="ECO:0000313" key="3">
    <source>
        <dbReference type="Proteomes" id="UP000094172"/>
    </source>
</evidence>
<name>A0A1E3VJU3_9HYPH</name>
<dbReference type="STRING" id="1774970.AUC70_09195"/>
<organism evidence="2 3">
    <name type="scientific">Methyloceanibacter stevinii</name>
    <dbReference type="NCBI Taxonomy" id="1774970"/>
    <lineage>
        <taxon>Bacteria</taxon>
        <taxon>Pseudomonadati</taxon>
        <taxon>Pseudomonadota</taxon>
        <taxon>Alphaproteobacteria</taxon>
        <taxon>Hyphomicrobiales</taxon>
        <taxon>Hyphomicrobiaceae</taxon>
        <taxon>Methyloceanibacter</taxon>
    </lineage>
</organism>
<sequence>MEETMTKFLTPVLITGVLLFTGSAIAATGEYDNMCAMGLALDKKVETDCSVNAEIDGKTYCFGNETAKTLFMKDTEGNLKKAQSFYDDNQ</sequence>
<dbReference type="AlphaFoldDB" id="A0A1E3VJU3"/>
<keyword evidence="3" id="KW-1185">Reference proteome</keyword>
<dbReference type="EMBL" id="LPWE01000013">
    <property type="protein sequence ID" value="ODR93810.1"/>
    <property type="molecule type" value="Genomic_DNA"/>
</dbReference>
<feature type="chain" id="PRO_5009138430" evidence="1">
    <location>
        <begin position="27"/>
        <end position="90"/>
    </location>
</feature>